<dbReference type="InterPro" id="IPR050432">
    <property type="entry name" value="FAD-linked_Oxidoreductases_BP"/>
</dbReference>
<evidence type="ECO:0000256" key="3">
    <source>
        <dbReference type="SAM" id="MobiDB-lite"/>
    </source>
</evidence>
<feature type="domain" description="L-gulonolactone oxidase 2-like C-terminal" evidence="5">
    <location>
        <begin position="455"/>
        <end position="494"/>
    </location>
</feature>
<keyword evidence="7" id="KW-1185">Reference proteome</keyword>
<dbReference type="InterPro" id="IPR055154">
    <property type="entry name" value="GULLO2-like_C"/>
</dbReference>
<evidence type="ECO:0000256" key="1">
    <source>
        <dbReference type="ARBA" id="ARBA00005466"/>
    </source>
</evidence>
<dbReference type="AlphaFoldDB" id="A0A7I8IYG6"/>
<keyword evidence="4" id="KW-0472">Membrane</keyword>
<comment type="similarity">
    <text evidence="1">Belongs to the oxygen-dependent FAD-linked oxidoreductase family.</text>
</comment>
<feature type="transmembrane region" description="Helical" evidence="4">
    <location>
        <begin position="42"/>
        <end position="63"/>
    </location>
</feature>
<name>A0A7I8IYG6_SPIIN</name>
<organism evidence="6">
    <name type="scientific">Spirodela intermedia</name>
    <name type="common">Intermediate duckweed</name>
    <dbReference type="NCBI Taxonomy" id="51605"/>
    <lineage>
        <taxon>Eukaryota</taxon>
        <taxon>Viridiplantae</taxon>
        <taxon>Streptophyta</taxon>
        <taxon>Embryophyta</taxon>
        <taxon>Tracheophyta</taxon>
        <taxon>Spermatophyta</taxon>
        <taxon>Magnoliopsida</taxon>
        <taxon>Liliopsida</taxon>
        <taxon>Araceae</taxon>
        <taxon>Lemnoideae</taxon>
        <taxon>Spirodela</taxon>
    </lineage>
</organism>
<dbReference type="GO" id="GO:0016491">
    <property type="term" value="F:oxidoreductase activity"/>
    <property type="evidence" value="ECO:0007669"/>
    <property type="project" value="UniProtKB-KW"/>
</dbReference>
<gene>
    <name evidence="6" type="ORF">SI7747_07009420</name>
</gene>
<evidence type="ECO:0000313" key="7">
    <source>
        <dbReference type="Proteomes" id="UP001189122"/>
    </source>
</evidence>
<keyword evidence="4" id="KW-1133">Transmembrane helix</keyword>
<dbReference type="EMBL" id="CACRZD030000007">
    <property type="protein sequence ID" value="CAA6663035.1"/>
    <property type="molecule type" value="Genomic_DNA"/>
</dbReference>
<dbReference type="Pfam" id="PF22906">
    <property type="entry name" value="GULLO2-like_3rd"/>
    <property type="match status" value="1"/>
</dbReference>
<feature type="region of interest" description="Disordered" evidence="3">
    <location>
        <begin position="297"/>
        <end position="325"/>
    </location>
</feature>
<evidence type="ECO:0000256" key="4">
    <source>
        <dbReference type="SAM" id="Phobius"/>
    </source>
</evidence>
<accession>A0A7I8IYG6</accession>
<sequence>MLVSPTDHVYVPRVQTLKANPIHTNCPVRSFKSCRLWKGENIIRVLLLALVVVMALATAVVSVSDSLPQSIVKCKFGNADCTITNIYDLVAVFSAAAVKKQHMRLLSCLGGPASTGPVSTQKLNRVVAVDAKARQMTFKVGITMRWLITVAEELVLPYSSSLTGGHLGGLLAIGSHDIRGIAWYPGQEKVVYRDDVRLPVTAPGKGKNDFNGFQPQLSVLISTLRKSGQTQMKILQFFEVADPSRFWASLQRNCWKRWENSDGRCLLAKIQMNTSLATGESSLTDFTEYPVVGNQSEMQSSGSCLTGETTTSSRPASGTPHRRALLPPDGVQHLHAGRRGLVADVKKLHAQRPGSLCGLDLYSGLLMRFVRNSTDPRLDQDIIEEVEQMAFFKYGAVPHWGKNRHVGFIGAGDKYGDRRDRFVAAMVKYDGEGLFSSDWTDAVLGIRGKSLSVEKKGCALEGLCICSRDEHCAPAKGYFCRQGLVYEDARVCRKSGDGDAPIVHIEL</sequence>
<dbReference type="PANTHER" id="PTHR13878:SF67">
    <property type="entry name" value="L-GULONOLACTONE OXIDASE 5"/>
    <property type="match status" value="1"/>
</dbReference>
<keyword evidence="4" id="KW-0812">Transmembrane</keyword>
<keyword evidence="2" id="KW-0560">Oxidoreductase</keyword>
<evidence type="ECO:0000256" key="2">
    <source>
        <dbReference type="ARBA" id="ARBA00023002"/>
    </source>
</evidence>
<evidence type="ECO:0000313" key="6">
    <source>
        <dbReference type="EMBL" id="CAA2623492.1"/>
    </source>
</evidence>
<reference evidence="6 7" key="1">
    <citation type="submission" date="2019-12" db="EMBL/GenBank/DDBJ databases">
        <authorList>
            <person name="Scholz U."/>
            <person name="Mascher M."/>
            <person name="Fiebig A."/>
        </authorList>
    </citation>
    <scope>NUCLEOTIDE SEQUENCE</scope>
</reference>
<evidence type="ECO:0000259" key="5">
    <source>
        <dbReference type="Pfam" id="PF22906"/>
    </source>
</evidence>
<feature type="compositionally biased region" description="Polar residues" evidence="3">
    <location>
        <begin position="297"/>
        <end position="316"/>
    </location>
</feature>
<protein>
    <recommendedName>
        <fullName evidence="5">L-gulonolactone oxidase 2-like C-terminal domain-containing protein</fullName>
    </recommendedName>
</protein>
<dbReference type="EMBL" id="LR743594">
    <property type="protein sequence ID" value="CAA2623492.1"/>
    <property type="molecule type" value="Genomic_DNA"/>
</dbReference>
<dbReference type="Proteomes" id="UP001189122">
    <property type="component" value="Unassembled WGS sequence"/>
</dbReference>
<dbReference type="PANTHER" id="PTHR13878">
    <property type="entry name" value="GULONOLACTONE OXIDASE"/>
    <property type="match status" value="1"/>
</dbReference>
<proteinExistence type="inferred from homology"/>